<dbReference type="InterPro" id="IPR027417">
    <property type="entry name" value="P-loop_NTPase"/>
</dbReference>
<dbReference type="InterPro" id="IPR038729">
    <property type="entry name" value="Rad50/SbcC_AAA"/>
</dbReference>
<protein>
    <submittedName>
        <fullName evidence="2">AAA family ATPase</fullName>
    </submittedName>
</protein>
<evidence type="ECO:0000313" key="2">
    <source>
        <dbReference type="EMBL" id="MBJ6361828.1"/>
    </source>
</evidence>
<feature type="non-terminal residue" evidence="2">
    <location>
        <position position="108"/>
    </location>
</feature>
<dbReference type="GO" id="GO:0016887">
    <property type="term" value="F:ATP hydrolysis activity"/>
    <property type="evidence" value="ECO:0007669"/>
    <property type="project" value="InterPro"/>
</dbReference>
<sequence length="108" mass="12608">MLRIDKLFVKNVNNLKEIEINFNEHFNIICGQNGTGKTTLLNCLLGSFKKKKLGSLNVNAMDYHGFWEIKFYNNNEPHYRVHYIDTDVNIKDNLNIKGDKLISTNYII</sequence>
<accession>A0A934J7Q3</accession>
<feature type="domain" description="Rad50/SbcC-type AAA" evidence="1">
    <location>
        <begin position="6"/>
        <end position="98"/>
    </location>
</feature>
<dbReference type="EMBL" id="JAELUP010000057">
    <property type="protein sequence ID" value="MBJ6361828.1"/>
    <property type="molecule type" value="Genomic_DNA"/>
</dbReference>
<dbReference type="GO" id="GO:0006302">
    <property type="term" value="P:double-strand break repair"/>
    <property type="evidence" value="ECO:0007669"/>
    <property type="project" value="InterPro"/>
</dbReference>
<evidence type="ECO:0000259" key="1">
    <source>
        <dbReference type="Pfam" id="PF13476"/>
    </source>
</evidence>
<dbReference type="SUPFAM" id="SSF52540">
    <property type="entry name" value="P-loop containing nucleoside triphosphate hydrolases"/>
    <property type="match status" value="1"/>
</dbReference>
<comment type="caution">
    <text evidence="2">The sequence shown here is derived from an EMBL/GenBank/DDBJ whole genome shotgun (WGS) entry which is preliminary data.</text>
</comment>
<keyword evidence="3" id="KW-1185">Reference proteome</keyword>
<evidence type="ECO:0000313" key="3">
    <source>
        <dbReference type="Proteomes" id="UP000640274"/>
    </source>
</evidence>
<dbReference type="Pfam" id="PF13476">
    <property type="entry name" value="AAA_23"/>
    <property type="match status" value="1"/>
</dbReference>
<name>A0A934J7Q3_9BACL</name>
<organism evidence="2 3">
    <name type="scientific">Paenibacillus roseus</name>
    <dbReference type="NCBI Taxonomy" id="2798579"/>
    <lineage>
        <taxon>Bacteria</taxon>
        <taxon>Bacillati</taxon>
        <taxon>Bacillota</taxon>
        <taxon>Bacilli</taxon>
        <taxon>Bacillales</taxon>
        <taxon>Paenibacillaceae</taxon>
        <taxon>Paenibacillus</taxon>
    </lineage>
</organism>
<gene>
    <name evidence="2" type="ORF">JFN88_11180</name>
</gene>
<proteinExistence type="predicted"/>
<reference evidence="2" key="1">
    <citation type="submission" date="2020-12" db="EMBL/GenBank/DDBJ databases">
        <authorList>
            <person name="Huq M.A."/>
        </authorList>
    </citation>
    <scope>NUCLEOTIDE SEQUENCE</scope>
    <source>
        <strain evidence="2">MAHUQ-46</strain>
    </source>
</reference>
<dbReference type="Gene3D" id="3.40.50.300">
    <property type="entry name" value="P-loop containing nucleotide triphosphate hydrolases"/>
    <property type="match status" value="1"/>
</dbReference>
<dbReference type="Proteomes" id="UP000640274">
    <property type="component" value="Unassembled WGS sequence"/>
</dbReference>
<dbReference type="AlphaFoldDB" id="A0A934J7Q3"/>
<dbReference type="RefSeq" id="WP_199019381.1">
    <property type="nucleotide sequence ID" value="NZ_JAELUP010000057.1"/>
</dbReference>